<sequence>MNHIERFQLYLLYLENGNYIQAAFVAAQNAYRKGRRYGRSIWIEEVQHCLENAGLWDNSVADLVRRAELYGEYDPLIDYLLNHGARYEKPHWLGRGTSGLSL</sequence>
<comment type="caution">
    <text evidence="1">The sequence shown here is derived from an EMBL/GenBank/DDBJ whole genome shotgun (WGS) entry which is preliminary data.</text>
</comment>
<keyword evidence="1" id="KW-0614">Plasmid</keyword>
<reference evidence="1 2" key="1">
    <citation type="submission" date="2023-07" db="EMBL/GenBank/DDBJ databases">
        <title>Novel species of Thermanaerothrix with wide hydrolytic capabilities.</title>
        <authorList>
            <person name="Zayulina K.S."/>
            <person name="Podosokorskaya O.A."/>
            <person name="Elcheninov A.G."/>
        </authorList>
    </citation>
    <scope>NUCLEOTIDE SEQUENCE [LARGE SCALE GENOMIC DNA]</scope>
    <source>
        <strain evidence="1 2">4228-RoL</strain>
        <plasmid evidence="1">p4228-RoL</plasmid>
    </source>
</reference>
<name>A0ABU3NRW6_9CHLR</name>
<dbReference type="EMBL" id="JAUHMF010000010">
    <property type="protein sequence ID" value="MDT8899565.1"/>
    <property type="molecule type" value="Genomic_DNA"/>
</dbReference>
<organism evidence="1 2">
    <name type="scientific">Thermanaerothrix solaris</name>
    <dbReference type="NCBI Taxonomy" id="3058434"/>
    <lineage>
        <taxon>Bacteria</taxon>
        <taxon>Bacillati</taxon>
        <taxon>Chloroflexota</taxon>
        <taxon>Anaerolineae</taxon>
        <taxon>Anaerolineales</taxon>
        <taxon>Anaerolineaceae</taxon>
        <taxon>Thermanaerothrix</taxon>
    </lineage>
</organism>
<dbReference type="RefSeq" id="WP_315626349.1">
    <property type="nucleotide sequence ID" value="NZ_JAUHMF010000010.1"/>
</dbReference>
<dbReference type="Proteomes" id="UP001254165">
    <property type="component" value="Unassembled WGS sequence"/>
</dbReference>
<protein>
    <submittedName>
        <fullName evidence="1">Uncharacterized protein</fullName>
    </submittedName>
</protein>
<evidence type="ECO:0000313" key="2">
    <source>
        <dbReference type="Proteomes" id="UP001254165"/>
    </source>
</evidence>
<geneLocation type="plasmid" evidence="1">
    <name>p4228-RoL</name>
</geneLocation>
<gene>
    <name evidence="1" type="ORF">QYE77_14970</name>
</gene>
<accession>A0ABU3NRW6</accession>
<proteinExistence type="predicted"/>
<keyword evidence="2" id="KW-1185">Reference proteome</keyword>
<evidence type="ECO:0000313" key="1">
    <source>
        <dbReference type="EMBL" id="MDT8899565.1"/>
    </source>
</evidence>